<dbReference type="PANTHER" id="PTHR32294">
    <property type="entry name" value="DNA POLYMERASE III SUBUNIT ALPHA"/>
    <property type="match status" value="1"/>
</dbReference>
<protein>
    <recommendedName>
        <fullName evidence="3">DNA polymerase III subunit alpha</fullName>
        <ecNumber evidence="2">2.7.7.7</ecNumber>
    </recommendedName>
</protein>
<dbReference type="PANTHER" id="PTHR32294:SF0">
    <property type="entry name" value="DNA POLYMERASE III SUBUNIT ALPHA"/>
    <property type="match status" value="1"/>
</dbReference>
<evidence type="ECO:0000313" key="10">
    <source>
        <dbReference type="EMBL" id="HGK28659.1"/>
    </source>
</evidence>
<dbReference type="GO" id="GO:0003676">
    <property type="term" value="F:nucleic acid binding"/>
    <property type="evidence" value="ECO:0007669"/>
    <property type="project" value="InterPro"/>
</dbReference>
<dbReference type="Pfam" id="PF14579">
    <property type="entry name" value="HHH_6"/>
    <property type="match status" value="1"/>
</dbReference>
<dbReference type="SUPFAM" id="SSF89550">
    <property type="entry name" value="PHP domain-like"/>
    <property type="match status" value="1"/>
</dbReference>
<comment type="catalytic activity">
    <reaction evidence="8">
        <text>DNA(n) + a 2'-deoxyribonucleoside 5'-triphosphate = DNA(n+1) + diphosphate</text>
        <dbReference type="Rhea" id="RHEA:22508"/>
        <dbReference type="Rhea" id="RHEA-COMP:17339"/>
        <dbReference type="Rhea" id="RHEA-COMP:17340"/>
        <dbReference type="ChEBI" id="CHEBI:33019"/>
        <dbReference type="ChEBI" id="CHEBI:61560"/>
        <dbReference type="ChEBI" id="CHEBI:173112"/>
        <dbReference type="EC" id="2.7.7.7"/>
    </reaction>
</comment>
<dbReference type="GO" id="GO:0006260">
    <property type="term" value="P:DNA replication"/>
    <property type="evidence" value="ECO:0007669"/>
    <property type="project" value="UniProtKB-KW"/>
</dbReference>
<dbReference type="CDD" id="cd04485">
    <property type="entry name" value="DnaE_OBF"/>
    <property type="match status" value="1"/>
</dbReference>
<dbReference type="EMBL" id="DSUT01000144">
    <property type="protein sequence ID" value="HGK28659.1"/>
    <property type="molecule type" value="Genomic_DNA"/>
</dbReference>
<evidence type="ECO:0000256" key="6">
    <source>
        <dbReference type="ARBA" id="ARBA00022705"/>
    </source>
</evidence>
<gene>
    <name evidence="10" type="ORF">ENS41_06855</name>
</gene>
<dbReference type="InterPro" id="IPR041931">
    <property type="entry name" value="DNA_pol3_alpha_thumb_dom"/>
</dbReference>
<evidence type="ECO:0000256" key="2">
    <source>
        <dbReference type="ARBA" id="ARBA00012417"/>
    </source>
</evidence>
<dbReference type="InterPro" id="IPR016195">
    <property type="entry name" value="Pol/histidinol_Pase-like"/>
</dbReference>
<dbReference type="InterPro" id="IPR004805">
    <property type="entry name" value="DnaE2/DnaE/PolC"/>
</dbReference>
<feature type="domain" description="Polymerase/histidinol phosphatase N-terminal" evidence="9">
    <location>
        <begin position="10"/>
        <end position="77"/>
    </location>
</feature>
<evidence type="ECO:0000256" key="5">
    <source>
        <dbReference type="ARBA" id="ARBA00022695"/>
    </source>
</evidence>
<dbReference type="SMART" id="SM00481">
    <property type="entry name" value="POLIIIAc"/>
    <property type="match status" value="1"/>
</dbReference>
<evidence type="ECO:0000256" key="8">
    <source>
        <dbReference type="ARBA" id="ARBA00049244"/>
    </source>
</evidence>
<dbReference type="NCBIfam" id="NF005298">
    <property type="entry name" value="PRK06826.1"/>
    <property type="match status" value="1"/>
</dbReference>
<keyword evidence="4 10" id="KW-0808">Transferase</keyword>
<dbReference type="Gene3D" id="1.10.10.1600">
    <property type="entry name" value="Bacterial DNA polymerase III alpha subunit, thumb domain"/>
    <property type="match status" value="1"/>
</dbReference>
<comment type="caution">
    <text evidence="10">The sequence shown here is derived from an EMBL/GenBank/DDBJ whole genome shotgun (WGS) entry which is preliminary data.</text>
</comment>
<dbReference type="Gene3D" id="3.20.20.140">
    <property type="entry name" value="Metal-dependent hydrolases"/>
    <property type="match status" value="1"/>
</dbReference>
<dbReference type="GO" id="GO:0005737">
    <property type="term" value="C:cytoplasm"/>
    <property type="evidence" value="ECO:0007669"/>
    <property type="project" value="UniProtKB-SubCell"/>
</dbReference>
<dbReference type="InterPro" id="IPR029460">
    <property type="entry name" value="DNAPol_HHH"/>
</dbReference>
<evidence type="ECO:0000259" key="9">
    <source>
        <dbReference type="SMART" id="SM00481"/>
    </source>
</evidence>
<dbReference type="Pfam" id="PF01336">
    <property type="entry name" value="tRNA_anti-codon"/>
    <property type="match status" value="1"/>
</dbReference>
<comment type="subcellular location">
    <subcellularLocation>
        <location evidence="1">Cytoplasm</location>
    </subcellularLocation>
</comment>
<sequence>MRKAATGDFVHLHNHSEFSLLDGASRIDDMVVLAAEYGMEALALTDHGNMFGAVQFYKAAKKAGVRPIIGAEVYVAPGDRRERKMHGDIPESSFHLTLLCRDETGYRNLMKLVSYGFLEGFYYKPRIDLSLLAEHSAGLIGLSGCLKGEVGFYLRRGEAERAMQAASRYQEALGPENFYLEVMRSGIPEQEQIIPGIMELSNILDIPVVATNDCHYLRPDDARAQDALVCIQTGKKLSDRDRLRMTDGQFHFRSGEEMERVFADLPDAVRRTREVAERCQLELDYEHIHFHLPEFRPPAGFDEEFAYLRHLAEEGLARRYGRSEPAARERLEHELDVIRRMGFAGYFLVVKEIVDFARQSGIPVGPGRGSAAGSLVLYCLEITQIDPLRYGLLFERFLTTERVTLPDVDIDFSDARRPEVVKHIRERYGQDSVAQIVAFGTMQARAAVRDVGRVMDIPIAEVDRIAKLIPFGMELGRALKDVVELRLLIESRPQYQELWTIARKLEGLSRHASVHASAVVIAPRPLMEFVPLYKPPEKEADICTQFDMYSLDDVGLLKMDILGLRTLTVVEEAVRLVRMTQPEFDINKVPLDDAPTFELLRRADTVGVFQLESAGMRDLCRRLQPEKLEHIIALIALYRPGPMDLIPQFLARKAGTEPVECGHKLLEPICRETYGIMIYQEQVMQAAQALAGYTLGKADLLRRAMGKKKPQEMAAQRQDFVDGCVRNAGMTRDRAEKIFDLLEKFAGYGFNKSHAAGYAYLSFLTACLKANFPREFIAATLTSELGDSKKLARFVGEARRMGIRVLGPDVNRSAPAFTIEGDAVRFGLAGVKGVGMGASEVIVAEREARGPYRDLLDFLKRNRSNKVNRKAVEALIKAGAFDTFAVNRNLLLDRLDAEMAKASSDRLLFRERQVDLFAEPAGTEPPPEFDTQALLACEKEAFGFYFSSHPLEQFQAEYEAFQPTPIAQLEGLKDGTKLVLCGVITSRRTRKDKRDREYVIVTLEDFEAGVEVLVFADQLERARPLLVADALVAVQGTVRVRQADGESGQAQGVPQIWADRLYDLRNCYTWFSTLFIVLPEAEATKDMLLRVKEILGRHPGEKPVFLELHRAGDKPRRVQLRQMRVDINNRLLDELRPLLGQERLRLVAELPRPENNSGRREFRKSDRTKV</sequence>
<dbReference type="InterPro" id="IPR040982">
    <property type="entry name" value="DNA_pol3_finger"/>
</dbReference>
<dbReference type="InterPro" id="IPR011708">
    <property type="entry name" value="DNA_pol3_alpha_NTPase_dom"/>
</dbReference>
<evidence type="ECO:0000256" key="4">
    <source>
        <dbReference type="ARBA" id="ARBA00022679"/>
    </source>
</evidence>
<dbReference type="GO" id="GO:0003887">
    <property type="term" value="F:DNA-directed DNA polymerase activity"/>
    <property type="evidence" value="ECO:0007669"/>
    <property type="project" value="UniProtKB-KW"/>
</dbReference>
<keyword evidence="6" id="KW-0235">DNA replication</keyword>
<evidence type="ECO:0000256" key="7">
    <source>
        <dbReference type="ARBA" id="ARBA00022932"/>
    </source>
</evidence>
<name>A0A7C4GJF6_UNCW3</name>
<keyword evidence="5 10" id="KW-0548">Nucleotidyltransferase</keyword>
<dbReference type="CDD" id="cd12113">
    <property type="entry name" value="PHP_PolIIIA_DnaE3"/>
    <property type="match status" value="1"/>
</dbReference>
<dbReference type="AlphaFoldDB" id="A0A7C4GJF6"/>
<reference evidence="10" key="1">
    <citation type="journal article" date="2020" name="mSystems">
        <title>Genome- and Community-Level Interaction Insights into Carbon Utilization and Element Cycling Functions of Hydrothermarchaeota in Hydrothermal Sediment.</title>
        <authorList>
            <person name="Zhou Z."/>
            <person name="Liu Y."/>
            <person name="Xu W."/>
            <person name="Pan J."/>
            <person name="Luo Z.H."/>
            <person name="Li M."/>
        </authorList>
    </citation>
    <scope>NUCLEOTIDE SEQUENCE [LARGE SCALE GENOMIC DNA]</scope>
    <source>
        <strain evidence="10">SpSt-488</strain>
    </source>
</reference>
<dbReference type="InterPro" id="IPR004013">
    <property type="entry name" value="PHP_dom"/>
</dbReference>
<evidence type="ECO:0000256" key="3">
    <source>
        <dbReference type="ARBA" id="ARBA00019114"/>
    </source>
</evidence>
<dbReference type="NCBIfam" id="NF004226">
    <property type="entry name" value="PRK05673.1"/>
    <property type="match status" value="1"/>
</dbReference>
<dbReference type="Pfam" id="PF17657">
    <property type="entry name" value="DNA_pol3_finger"/>
    <property type="match status" value="1"/>
</dbReference>
<proteinExistence type="predicted"/>
<organism evidence="10">
    <name type="scientific">candidate division WOR-3 bacterium</name>
    <dbReference type="NCBI Taxonomy" id="2052148"/>
    <lineage>
        <taxon>Bacteria</taxon>
        <taxon>Bacteria division WOR-3</taxon>
    </lineage>
</organism>
<dbReference type="Gene3D" id="1.10.150.870">
    <property type="match status" value="1"/>
</dbReference>
<keyword evidence="7" id="KW-0239">DNA-directed DNA polymerase</keyword>
<dbReference type="InterPro" id="IPR004365">
    <property type="entry name" value="NA-bd_OB_tRNA"/>
</dbReference>
<dbReference type="InterPro" id="IPR003141">
    <property type="entry name" value="Pol/His_phosphatase_N"/>
</dbReference>
<dbReference type="GO" id="GO:0008408">
    <property type="term" value="F:3'-5' exonuclease activity"/>
    <property type="evidence" value="ECO:0007669"/>
    <property type="project" value="InterPro"/>
</dbReference>
<dbReference type="Pfam" id="PF02811">
    <property type="entry name" value="PHP"/>
    <property type="match status" value="1"/>
</dbReference>
<accession>A0A7C4GJF6</accession>
<evidence type="ECO:0000256" key="1">
    <source>
        <dbReference type="ARBA" id="ARBA00004496"/>
    </source>
</evidence>
<dbReference type="Pfam" id="PF07733">
    <property type="entry name" value="DNA_pol3_alpha"/>
    <property type="match status" value="1"/>
</dbReference>
<dbReference type="NCBIfam" id="TIGR00594">
    <property type="entry name" value="polc"/>
    <property type="match status" value="1"/>
</dbReference>
<dbReference type="EC" id="2.7.7.7" evidence="2"/>